<dbReference type="RefSeq" id="WP_125756246.1">
    <property type="nucleotide sequence ID" value="NZ_JBHTOK010000073.1"/>
</dbReference>
<evidence type="ECO:0000313" key="2">
    <source>
        <dbReference type="Proteomes" id="UP001597212"/>
    </source>
</evidence>
<protein>
    <submittedName>
        <fullName evidence="1">Uncharacterized protein</fullName>
    </submittedName>
</protein>
<sequence length="131" mass="14484">MTMDDPVSLDGQPDAVGIFRVGVTHLEWLTPRESSGAWGYLDRWLDEHPDQSFDFEYDGVTNPDVNVIFIPDPVDTGDGLTLSYGGHPHHTNGRFILVGTYQGSPHEDSMQVENLSVHQFEMLASAVQVVG</sequence>
<reference evidence="2" key="1">
    <citation type="journal article" date="2019" name="Int. J. Syst. Evol. Microbiol.">
        <title>The Global Catalogue of Microorganisms (GCM) 10K type strain sequencing project: providing services to taxonomists for standard genome sequencing and annotation.</title>
        <authorList>
            <consortium name="The Broad Institute Genomics Platform"/>
            <consortium name="The Broad Institute Genome Sequencing Center for Infectious Disease"/>
            <person name="Wu L."/>
            <person name="Ma J."/>
        </authorList>
    </citation>
    <scope>NUCLEOTIDE SEQUENCE [LARGE SCALE GENOMIC DNA]</scope>
    <source>
        <strain evidence="2">CCM 8912</strain>
    </source>
</reference>
<dbReference type="EMBL" id="JBHTOK010000073">
    <property type="protein sequence ID" value="MFD1441653.1"/>
    <property type="molecule type" value="Genomic_DNA"/>
</dbReference>
<proteinExistence type="predicted"/>
<comment type="caution">
    <text evidence="1">The sequence shown here is derived from an EMBL/GenBank/DDBJ whole genome shotgun (WGS) entry which is preliminary data.</text>
</comment>
<keyword evidence="2" id="KW-1185">Reference proteome</keyword>
<name>A0ABW4D004_9LACO</name>
<evidence type="ECO:0000313" key="1">
    <source>
        <dbReference type="EMBL" id="MFD1441653.1"/>
    </source>
</evidence>
<accession>A0ABW4D004</accession>
<gene>
    <name evidence="1" type="ORF">ACFQ5K_09735</name>
</gene>
<dbReference type="Proteomes" id="UP001597212">
    <property type="component" value="Unassembled WGS sequence"/>
</dbReference>
<organism evidence="1 2">
    <name type="scientific">Lacticaseibacillus hegangensis</name>
    <dbReference type="NCBI Taxonomy" id="2486010"/>
    <lineage>
        <taxon>Bacteria</taxon>
        <taxon>Bacillati</taxon>
        <taxon>Bacillota</taxon>
        <taxon>Bacilli</taxon>
        <taxon>Lactobacillales</taxon>
        <taxon>Lactobacillaceae</taxon>
        <taxon>Lacticaseibacillus</taxon>
    </lineage>
</organism>